<name>A0A8J8T203_HALGN</name>
<dbReference type="OrthoDB" id="283398at2759"/>
<dbReference type="Proteomes" id="UP000785679">
    <property type="component" value="Unassembled WGS sequence"/>
</dbReference>
<protein>
    <recommendedName>
        <fullName evidence="1">Serine aminopeptidase S33 domain-containing protein</fullName>
    </recommendedName>
</protein>
<organism evidence="2 3">
    <name type="scientific">Halteria grandinella</name>
    <dbReference type="NCBI Taxonomy" id="5974"/>
    <lineage>
        <taxon>Eukaryota</taxon>
        <taxon>Sar</taxon>
        <taxon>Alveolata</taxon>
        <taxon>Ciliophora</taxon>
        <taxon>Intramacronucleata</taxon>
        <taxon>Spirotrichea</taxon>
        <taxon>Stichotrichia</taxon>
        <taxon>Sporadotrichida</taxon>
        <taxon>Halteriidae</taxon>
        <taxon>Halteria</taxon>
    </lineage>
</organism>
<comment type="caution">
    <text evidence="2">The sequence shown here is derived from an EMBL/GenBank/DDBJ whole genome shotgun (WGS) entry which is preliminary data.</text>
</comment>
<dbReference type="Pfam" id="PF12146">
    <property type="entry name" value="Hydrolase_4"/>
    <property type="match status" value="1"/>
</dbReference>
<proteinExistence type="predicted"/>
<accession>A0A8J8T203</accession>
<dbReference type="InterPro" id="IPR029058">
    <property type="entry name" value="AB_hydrolase_fold"/>
</dbReference>
<feature type="domain" description="Serine aminopeptidase S33" evidence="1">
    <location>
        <begin position="16"/>
        <end position="255"/>
    </location>
</feature>
<dbReference type="AlphaFoldDB" id="A0A8J8T203"/>
<dbReference type="Gene3D" id="3.40.50.1820">
    <property type="entry name" value="alpha/beta hydrolase"/>
    <property type="match status" value="1"/>
</dbReference>
<reference evidence="2" key="1">
    <citation type="submission" date="2019-06" db="EMBL/GenBank/DDBJ databases">
        <authorList>
            <person name="Zheng W."/>
        </authorList>
    </citation>
    <scope>NUCLEOTIDE SEQUENCE</scope>
    <source>
        <strain evidence="2">QDHG01</strain>
    </source>
</reference>
<dbReference type="SUPFAM" id="SSF53474">
    <property type="entry name" value="alpha/beta-Hydrolases"/>
    <property type="match status" value="1"/>
</dbReference>
<dbReference type="InterPro" id="IPR051044">
    <property type="entry name" value="MAG_DAG_Lipase"/>
</dbReference>
<dbReference type="InterPro" id="IPR022742">
    <property type="entry name" value="Hydrolase_4"/>
</dbReference>
<evidence type="ECO:0000259" key="1">
    <source>
        <dbReference type="Pfam" id="PF12146"/>
    </source>
</evidence>
<dbReference type="EMBL" id="RRYP01009157">
    <property type="protein sequence ID" value="TNV79264.1"/>
    <property type="molecule type" value="Genomic_DNA"/>
</dbReference>
<keyword evidence="3" id="KW-1185">Reference proteome</keyword>
<dbReference type="PANTHER" id="PTHR11614">
    <property type="entry name" value="PHOSPHOLIPASE-RELATED"/>
    <property type="match status" value="1"/>
</dbReference>
<gene>
    <name evidence="2" type="ORF">FGO68_gene7195</name>
</gene>
<evidence type="ECO:0000313" key="2">
    <source>
        <dbReference type="EMBL" id="TNV79264.1"/>
    </source>
</evidence>
<sequence length="274" mass="31070">MVSLASFRYPAQTETRKGIIHYVNGYGDYALRYAFMGQQFAKAGYDFVTLDPKGFGHSEGTRGYIESVDRICEDQMKFNTLIEEKFDGKGVPKLQLGYSMGGLVSLRLSAQNPKYFSGNGLITPYLGFKDKKIDELANSGFLKTLDRFVPWLRVPIPEEARKKSNVNKFLQTINNDPLIENRKICVHTMVMNQTALKQFSSEAEKIETPFIMILGGKDTVVDNKAAKDFFNLTSSKITDKDIVVYDDGDHFMALDNDYSSMLIKDLIAWYNTHI</sequence>
<evidence type="ECO:0000313" key="3">
    <source>
        <dbReference type="Proteomes" id="UP000785679"/>
    </source>
</evidence>